<evidence type="ECO:0000256" key="1">
    <source>
        <dbReference type="ARBA" id="ARBA00004127"/>
    </source>
</evidence>
<name>F8EUW8_ZYMMT</name>
<dbReference type="InterPro" id="IPR023298">
    <property type="entry name" value="ATPase_P-typ_TM_dom_sf"/>
</dbReference>
<evidence type="ECO:0000256" key="6">
    <source>
        <dbReference type="ARBA" id="ARBA00022840"/>
    </source>
</evidence>
<dbReference type="PRINTS" id="PR00943">
    <property type="entry name" value="CUATPASE"/>
</dbReference>
<evidence type="ECO:0000256" key="8">
    <source>
        <dbReference type="ARBA" id="ARBA00022989"/>
    </source>
</evidence>
<evidence type="ECO:0000256" key="4">
    <source>
        <dbReference type="ARBA" id="ARBA00022723"/>
    </source>
</evidence>
<dbReference type="eggNOG" id="COG2217">
    <property type="taxonomic scope" value="Bacteria"/>
</dbReference>
<dbReference type="GO" id="GO:0012505">
    <property type="term" value="C:endomembrane system"/>
    <property type="evidence" value="ECO:0007669"/>
    <property type="project" value="UniProtKB-SubCell"/>
</dbReference>
<evidence type="ECO:0000256" key="11">
    <source>
        <dbReference type="ARBA" id="ARBA00047424"/>
    </source>
</evidence>
<dbReference type="GO" id="GO:0043682">
    <property type="term" value="F:P-type divalent copper transporter activity"/>
    <property type="evidence" value="ECO:0007669"/>
    <property type="project" value="UniProtKB-EC"/>
</dbReference>
<feature type="transmembrane region" description="Helical" evidence="12">
    <location>
        <begin position="377"/>
        <end position="398"/>
    </location>
</feature>
<dbReference type="InterPro" id="IPR023299">
    <property type="entry name" value="ATPase_P-typ_cyto_dom_N"/>
</dbReference>
<dbReference type="PROSITE" id="PS50846">
    <property type="entry name" value="HMA_2"/>
    <property type="match status" value="1"/>
</dbReference>
<dbReference type="InterPro" id="IPR006121">
    <property type="entry name" value="HMA_dom"/>
</dbReference>
<evidence type="ECO:0000256" key="12">
    <source>
        <dbReference type="RuleBase" id="RU362081"/>
    </source>
</evidence>
<dbReference type="Gene3D" id="3.30.70.100">
    <property type="match status" value="1"/>
</dbReference>
<dbReference type="SFLD" id="SFLDG00002">
    <property type="entry name" value="C1.7:_P-type_atpase_like"/>
    <property type="match status" value="1"/>
</dbReference>
<dbReference type="InterPro" id="IPR036412">
    <property type="entry name" value="HAD-like_sf"/>
</dbReference>
<keyword evidence="5 12" id="KW-0547">Nucleotide-binding</keyword>
<keyword evidence="3 12" id="KW-0812">Transmembrane</keyword>
<organism evidence="14 15">
    <name type="scientific">Zymomonas mobilis subsp. pomaceae (strain ATCC 29192 / DSM 22645 / JCM 10191 / CCUG 17912 / NBRC 13757 / NCIMB 11200 / NRRL B-4491 / Barker I)</name>
    <dbReference type="NCBI Taxonomy" id="579138"/>
    <lineage>
        <taxon>Bacteria</taxon>
        <taxon>Pseudomonadati</taxon>
        <taxon>Pseudomonadota</taxon>
        <taxon>Alphaproteobacteria</taxon>
        <taxon>Sphingomonadales</taxon>
        <taxon>Zymomonadaceae</taxon>
        <taxon>Zymomonas</taxon>
    </lineage>
</organism>
<dbReference type="NCBIfam" id="TIGR01494">
    <property type="entry name" value="ATPase_P-type"/>
    <property type="match status" value="1"/>
</dbReference>
<dbReference type="InterPro" id="IPR001757">
    <property type="entry name" value="P_typ_ATPase"/>
</dbReference>
<keyword evidence="8 12" id="KW-1133">Transmembrane helix</keyword>
<dbReference type="InterPro" id="IPR018303">
    <property type="entry name" value="ATPase_P-typ_P_site"/>
</dbReference>
<dbReference type="InterPro" id="IPR023214">
    <property type="entry name" value="HAD_sf"/>
</dbReference>
<dbReference type="PROSITE" id="PS00154">
    <property type="entry name" value="ATPASE_E1_E2"/>
    <property type="match status" value="1"/>
</dbReference>
<comment type="similarity">
    <text evidence="2 12">Belongs to the cation transport ATPase (P-type) (TC 3.A.3) family. Type IB subfamily.</text>
</comment>
<evidence type="ECO:0000256" key="5">
    <source>
        <dbReference type="ARBA" id="ARBA00022741"/>
    </source>
</evidence>
<dbReference type="SUPFAM" id="SSF81653">
    <property type="entry name" value="Calcium ATPase, transduction domain A"/>
    <property type="match status" value="1"/>
</dbReference>
<dbReference type="SFLD" id="SFLDF00027">
    <property type="entry name" value="p-type_atpase"/>
    <property type="match status" value="1"/>
</dbReference>
<dbReference type="HOGENOM" id="CLU_001771_0_3_5"/>
<proteinExistence type="inferred from homology"/>
<evidence type="ECO:0000256" key="3">
    <source>
        <dbReference type="ARBA" id="ARBA00022692"/>
    </source>
</evidence>
<dbReference type="SUPFAM" id="SSF56784">
    <property type="entry name" value="HAD-like"/>
    <property type="match status" value="1"/>
</dbReference>
<accession>F8EUW8</accession>
<feature type="domain" description="HMA" evidence="13">
    <location>
        <begin position="13"/>
        <end position="78"/>
    </location>
</feature>
<dbReference type="SUPFAM" id="SSF81665">
    <property type="entry name" value="Calcium ATPase, transmembrane domain M"/>
    <property type="match status" value="1"/>
</dbReference>
<dbReference type="InterPro" id="IPR017969">
    <property type="entry name" value="Heavy-metal-associated_CS"/>
</dbReference>
<feature type="transmembrane region" description="Helical" evidence="12">
    <location>
        <begin position="103"/>
        <end position="125"/>
    </location>
</feature>
<dbReference type="PRINTS" id="PR00119">
    <property type="entry name" value="CATATPASE"/>
</dbReference>
<evidence type="ECO:0000256" key="9">
    <source>
        <dbReference type="ARBA" id="ARBA00023136"/>
    </source>
</evidence>
<dbReference type="EMBL" id="CP002865">
    <property type="protein sequence ID" value="AEI37256.1"/>
    <property type="molecule type" value="Genomic_DNA"/>
</dbReference>
<dbReference type="Proteomes" id="UP000000491">
    <property type="component" value="Chromosome"/>
</dbReference>
<feature type="transmembrane region" description="Helical" evidence="12">
    <location>
        <begin position="171"/>
        <end position="191"/>
    </location>
</feature>
<dbReference type="SFLD" id="SFLDS00003">
    <property type="entry name" value="Haloacid_Dehalogenase"/>
    <property type="match status" value="1"/>
</dbReference>
<keyword evidence="9 12" id="KW-0472">Membrane</keyword>
<evidence type="ECO:0000259" key="13">
    <source>
        <dbReference type="PROSITE" id="PS50846"/>
    </source>
</evidence>
<comment type="subcellular location">
    <subcellularLocation>
        <location evidence="12">Cell membrane</location>
    </subcellularLocation>
    <subcellularLocation>
        <location evidence="1">Endomembrane system</location>
        <topology evidence="1">Multi-pass membrane protein</topology>
    </subcellularLocation>
</comment>
<evidence type="ECO:0000256" key="2">
    <source>
        <dbReference type="ARBA" id="ARBA00006024"/>
    </source>
</evidence>
<dbReference type="PATRIC" id="fig|579138.3.peg.370"/>
<dbReference type="EC" id="7.2.2.9" evidence="10"/>
<feature type="transmembrane region" description="Helical" evidence="12">
    <location>
        <begin position="349"/>
        <end position="371"/>
    </location>
</feature>
<dbReference type="STRING" id="579138.Zymop_0353"/>
<dbReference type="AlphaFoldDB" id="F8EUW8"/>
<dbReference type="Pfam" id="PF00702">
    <property type="entry name" value="Hydrolase"/>
    <property type="match status" value="1"/>
</dbReference>
<dbReference type="InterPro" id="IPR036163">
    <property type="entry name" value="HMA_dom_sf"/>
</dbReference>
<dbReference type="Gene3D" id="3.40.1110.10">
    <property type="entry name" value="Calcium-transporting ATPase, cytoplasmic domain N"/>
    <property type="match status" value="1"/>
</dbReference>
<dbReference type="Gene3D" id="2.70.150.10">
    <property type="entry name" value="Calcium-transporting ATPase, cytoplasmic transduction domain A"/>
    <property type="match status" value="1"/>
</dbReference>
<dbReference type="NCBIfam" id="TIGR01525">
    <property type="entry name" value="ATPase-IB_hvy"/>
    <property type="match status" value="1"/>
</dbReference>
<dbReference type="PANTHER" id="PTHR43520">
    <property type="entry name" value="ATP7, ISOFORM B"/>
    <property type="match status" value="1"/>
</dbReference>
<dbReference type="InterPro" id="IPR008250">
    <property type="entry name" value="ATPase_P-typ_transduc_dom_A_sf"/>
</dbReference>
<gene>
    <name evidence="14" type="ordered locus">Zymop_0353</name>
</gene>
<dbReference type="InterPro" id="IPR044492">
    <property type="entry name" value="P_typ_ATPase_HD_dom"/>
</dbReference>
<keyword evidence="4 12" id="KW-0479">Metal-binding</keyword>
<sequence length="747" mass="80106">MMQSVTSNTKQLRSVQLLIEGMDCTACSSRIEKLLNRMPGVKAAVNFATEKAHILIDPDKVSPSDLIATIEKAGYGASEAQKIDNEKRAVIEKKQQKLDLYRFLVAFICSLPFLWQMIVMLWPTHHGNMTAMEMPRFSQWVLATIVEFGAGAPFFVAAWKSLRSGAANMDVLITLGTGIAYLYSTIVTFLGLSALHVYFEASAMIITLILLGRLLESHAKSRAGSAMRSLLSLQPKKGHIEEEGKIVDVDIDQIKTGNIVLIRAGERVPVDGIIISGESDVDEAMLTGEAMPVSKKAGDKIFAATINKGSPLRIEAIAVGNDTALGGIIRMVEEAQGSKAPIQKLADKIASIFVPIVMGIAVLTFILSWWITGIFSYALVSAVATLVIACPCSLGLAVPTAIMVGTGAGAKSGILIRNAESLERAQNINCLIVDKTGTVTEGKPAVSTVLLASSIDQTYLLNVALSLSLHSSHPLSQAITHFCHGQSAEAFQVSQITEKAGLGLTAIKPDHSIFKMGSLRFLHESGVDVENDMQQSSFNKAHIENVEREGATFVHFAEGSHYLGSLALTDPIRSSSKEAVKAFHHLGIKVIMMTGDNANTAAAIAEKSDIKTFKANLLPQGKADEIQTLRKQGYYVAMVGDGINDAPALAIADVSFAIGAGSDIAMEAADIVLVKSDLRDVVSAITLSRATMRKMRQNLFFAFIYNILGIPLAAFGFLNPVIAGAAMAMSSVSVISNSLLLSRWKPF</sequence>
<protein>
    <recommendedName>
        <fullName evidence="10">P-type Cu(2+) transporter</fullName>
        <ecNumber evidence="10">7.2.2.9</ecNumber>
    </recommendedName>
</protein>
<dbReference type="SUPFAM" id="SSF55008">
    <property type="entry name" value="HMA, heavy metal-associated domain"/>
    <property type="match status" value="1"/>
</dbReference>
<feature type="transmembrane region" description="Helical" evidence="12">
    <location>
        <begin position="721"/>
        <end position="741"/>
    </location>
</feature>
<keyword evidence="12" id="KW-1003">Cell membrane</keyword>
<dbReference type="InterPro" id="IPR027256">
    <property type="entry name" value="P-typ_ATPase_IB"/>
</dbReference>
<reference evidence="14 15" key="1">
    <citation type="journal article" date="2011" name="J. Bacteriol.">
        <title>Genome sequence of the ethanol-producing Zymomonas mobilis subsp. pomaceae lectotype strain ATCC 29192.</title>
        <authorList>
            <person name="Kouvelis V.N."/>
            <person name="Davenport K.W."/>
            <person name="Brettin T.S."/>
            <person name="Bruce D."/>
            <person name="Detter C."/>
            <person name="Han C.S."/>
            <person name="Nolan M."/>
            <person name="Tapia R."/>
            <person name="Damoulaki A."/>
            <person name="Kyrpides N.C."/>
            <person name="Typas M.A."/>
            <person name="Pappas K.M."/>
        </authorList>
    </citation>
    <scope>NUCLEOTIDE SEQUENCE [LARGE SCALE GENOMIC DNA]</scope>
    <source>
        <strain evidence="15">ATCC 29192 / DSM 22645 / JCM 10191 / CCUG 17912 / NBRC 13757 / NCIMB 11200 / NRRL B-4491 / Barker I</strain>
    </source>
</reference>
<evidence type="ECO:0000256" key="10">
    <source>
        <dbReference type="ARBA" id="ARBA00038904"/>
    </source>
</evidence>
<dbReference type="PANTHER" id="PTHR43520:SF8">
    <property type="entry name" value="P-TYPE CU(+) TRANSPORTER"/>
    <property type="match status" value="1"/>
</dbReference>
<feature type="transmembrane region" description="Helical" evidence="12">
    <location>
        <begin position="698"/>
        <end position="715"/>
    </location>
</feature>
<dbReference type="Pfam" id="PF00403">
    <property type="entry name" value="HMA"/>
    <property type="match status" value="1"/>
</dbReference>
<keyword evidence="6 12" id="KW-0067">ATP-binding</keyword>
<dbReference type="CDD" id="cd00371">
    <property type="entry name" value="HMA"/>
    <property type="match status" value="1"/>
</dbReference>
<dbReference type="GO" id="GO:0016887">
    <property type="term" value="F:ATP hydrolysis activity"/>
    <property type="evidence" value="ECO:0007669"/>
    <property type="project" value="InterPro"/>
</dbReference>
<evidence type="ECO:0000313" key="14">
    <source>
        <dbReference type="EMBL" id="AEI37256.1"/>
    </source>
</evidence>
<comment type="catalytic activity">
    <reaction evidence="11">
        <text>Cu(2+)(in) + ATP + H2O = Cu(2+)(out) + ADP + phosphate + H(+)</text>
        <dbReference type="Rhea" id="RHEA:10376"/>
        <dbReference type="ChEBI" id="CHEBI:15377"/>
        <dbReference type="ChEBI" id="CHEBI:15378"/>
        <dbReference type="ChEBI" id="CHEBI:29036"/>
        <dbReference type="ChEBI" id="CHEBI:30616"/>
        <dbReference type="ChEBI" id="CHEBI:43474"/>
        <dbReference type="ChEBI" id="CHEBI:456216"/>
        <dbReference type="EC" id="7.2.2.9"/>
    </reaction>
</comment>
<dbReference type="Gene3D" id="3.40.50.1000">
    <property type="entry name" value="HAD superfamily/HAD-like"/>
    <property type="match status" value="1"/>
</dbReference>
<feature type="transmembrane region" description="Helical" evidence="12">
    <location>
        <begin position="197"/>
        <end position="215"/>
    </location>
</feature>
<dbReference type="PROSITE" id="PS01047">
    <property type="entry name" value="HMA_1"/>
    <property type="match status" value="1"/>
</dbReference>
<feature type="transmembrane region" description="Helical" evidence="12">
    <location>
        <begin position="137"/>
        <end position="159"/>
    </location>
</feature>
<dbReference type="FunFam" id="3.30.70.100:FF:000005">
    <property type="entry name" value="Copper-exporting P-type ATPase A"/>
    <property type="match status" value="1"/>
</dbReference>
<dbReference type="GO" id="GO:0005524">
    <property type="term" value="F:ATP binding"/>
    <property type="evidence" value="ECO:0007669"/>
    <property type="project" value="UniProtKB-UniRule"/>
</dbReference>
<evidence type="ECO:0000256" key="7">
    <source>
        <dbReference type="ARBA" id="ARBA00022967"/>
    </source>
</evidence>
<dbReference type="GO" id="GO:0005886">
    <property type="term" value="C:plasma membrane"/>
    <property type="evidence" value="ECO:0007669"/>
    <property type="project" value="UniProtKB-SubCell"/>
</dbReference>
<dbReference type="FunFam" id="2.70.150.10:FF:000002">
    <property type="entry name" value="Copper-transporting ATPase 1, putative"/>
    <property type="match status" value="1"/>
</dbReference>
<keyword evidence="7" id="KW-1278">Translocase</keyword>
<dbReference type="GO" id="GO:0005507">
    <property type="term" value="F:copper ion binding"/>
    <property type="evidence" value="ECO:0007669"/>
    <property type="project" value="TreeGrafter"/>
</dbReference>
<dbReference type="KEGG" id="zmp:Zymop_0353"/>
<dbReference type="RefSeq" id="WP_013933655.1">
    <property type="nucleotide sequence ID" value="NC_015709.1"/>
</dbReference>
<dbReference type="CDD" id="cd02094">
    <property type="entry name" value="P-type_ATPase_Cu-like"/>
    <property type="match status" value="1"/>
</dbReference>
<dbReference type="InterPro" id="IPR059000">
    <property type="entry name" value="ATPase_P-type_domA"/>
</dbReference>
<dbReference type="GO" id="GO:0055070">
    <property type="term" value="P:copper ion homeostasis"/>
    <property type="evidence" value="ECO:0007669"/>
    <property type="project" value="TreeGrafter"/>
</dbReference>
<evidence type="ECO:0000313" key="15">
    <source>
        <dbReference type="Proteomes" id="UP000000491"/>
    </source>
</evidence>
<dbReference type="Pfam" id="PF00122">
    <property type="entry name" value="E1-E2_ATPase"/>
    <property type="match status" value="1"/>
</dbReference>